<organism evidence="2 3">
    <name type="scientific">Phytophthora infestans (strain T30-4)</name>
    <name type="common">Potato late blight agent</name>
    <dbReference type="NCBI Taxonomy" id="403677"/>
    <lineage>
        <taxon>Eukaryota</taxon>
        <taxon>Sar</taxon>
        <taxon>Stramenopiles</taxon>
        <taxon>Oomycota</taxon>
        <taxon>Peronosporomycetes</taxon>
        <taxon>Peronosporales</taxon>
        <taxon>Peronosporaceae</taxon>
        <taxon>Phytophthora</taxon>
    </lineage>
</organism>
<dbReference type="EMBL" id="DS028156">
    <property type="protein sequence ID" value="EEY63579.1"/>
    <property type="molecule type" value="Genomic_DNA"/>
</dbReference>
<dbReference type="HOGENOM" id="CLU_1974875_0_0_1"/>
<dbReference type="RefSeq" id="XP_002898166.1">
    <property type="nucleotide sequence ID" value="XM_002898120.1"/>
</dbReference>
<protein>
    <submittedName>
        <fullName evidence="2">Uncharacterized protein</fullName>
    </submittedName>
</protein>
<proteinExistence type="predicted"/>
<dbReference type="VEuPathDB" id="FungiDB:PITG_15951"/>
<dbReference type="AlphaFoldDB" id="D0NS38"/>
<dbReference type="Proteomes" id="UP000006643">
    <property type="component" value="Unassembled WGS sequence"/>
</dbReference>
<dbReference type="KEGG" id="pif:PITG_15951"/>
<dbReference type="OrthoDB" id="129104at2759"/>
<keyword evidence="3" id="KW-1185">Reference proteome</keyword>
<evidence type="ECO:0000313" key="3">
    <source>
        <dbReference type="Proteomes" id="UP000006643"/>
    </source>
</evidence>
<evidence type="ECO:0000313" key="2">
    <source>
        <dbReference type="EMBL" id="EEY63579.1"/>
    </source>
</evidence>
<dbReference type="GeneID" id="9475722"/>
<gene>
    <name evidence="2" type="ORF">PITG_15951</name>
</gene>
<dbReference type="InParanoid" id="D0NS38"/>
<evidence type="ECO:0000256" key="1">
    <source>
        <dbReference type="SAM" id="MobiDB-lite"/>
    </source>
</evidence>
<sequence>MHNTRRETSQPLSREEDTGRTLSDRVSETLNRIYEKNTAAIVTRLIREDPSDKKCLERKAMELEQFLCSLSQNASGEKKQIMPQESGLSCNGPGFSSRVRWHHYGRCPRTRPTNSAHKVFAKPFFKF</sequence>
<name>D0NS38_PHYIT</name>
<feature type="region of interest" description="Disordered" evidence="1">
    <location>
        <begin position="1"/>
        <end position="24"/>
    </location>
</feature>
<accession>D0NS38</accession>
<reference evidence="3" key="1">
    <citation type="journal article" date="2009" name="Nature">
        <title>Genome sequence and analysis of the Irish potato famine pathogen Phytophthora infestans.</title>
        <authorList>
            <consortium name="The Broad Institute Genome Sequencing Platform"/>
            <person name="Haas B.J."/>
            <person name="Kamoun S."/>
            <person name="Zody M.C."/>
            <person name="Jiang R.H."/>
            <person name="Handsaker R.E."/>
            <person name="Cano L.M."/>
            <person name="Grabherr M."/>
            <person name="Kodira C.D."/>
            <person name="Raffaele S."/>
            <person name="Torto-Alalibo T."/>
            <person name="Bozkurt T.O."/>
            <person name="Ah-Fong A.M."/>
            <person name="Alvarado L."/>
            <person name="Anderson V.L."/>
            <person name="Armstrong M.R."/>
            <person name="Avrova A."/>
            <person name="Baxter L."/>
            <person name="Beynon J."/>
            <person name="Boevink P.C."/>
            <person name="Bollmann S.R."/>
            <person name="Bos J.I."/>
            <person name="Bulone V."/>
            <person name="Cai G."/>
            <person name="Cakir C."/>
            <person name="Carrington J.C."/>
            <person name="Chawner M."/>
            <person name="Conti L."/>
            <person name="Costanzo S."/>
            <person name="Ewan R."/>
            <person name="Fahlgren N."/>
            <person name="Fischbach M.A."/>
            <person name="Fugelstad J."/>
            <person name="Gilroy E.M."/>
            <person name="Gnerre S."/>
            <person name="Green P.J."/>
            <person name="Grenville-Briggs L.J."/>
            <person name="Griffith J."/>
            <person name="Grunwald N.J."/>
            <person name="Horn K."/>
            <person name="Horner N.R."/>
            <person name="Hu C.H."/>
            <person name="Huitema E."/>
            <person name="Jeong D.H."/>
            <person name="Jones A.M."/>
            <person name="Jones J.D."/>
            <person name="Jones R.W."/>
            <person name="Karlsson E.K."/>
            <person name="Kunjeti S.G."/>
            <person name="Lamour K."/>
            <person name="Liu Z."/>
            <person name="Ma L."/>
            <person name="Maclean D."/>
            <person name="Chibucos M.C."/>
            <person name="McDonald H."/>
            <person name="McWalters J."/>
            <person name="Meijer H.J."/>
            <person name="Morgan W."/>
            <person name="Morris P.F."/>
            <person name="Munro C.A."/>
            <person name="O'Neill K."/>
            <person name="Ospina-Giraldo M."/>
            <person name="Pinzon A."/>
            <person name="Pritchard L."/>
            <person name="Ramsahoye B."/>
            <person name="Ren Q."/>
            <person name="Restrepo S."/>
            <person name="Roy S."/>
            <person name="Sadanandom A."/>
            <person name="Savidor A."/>
            <person name="Schornack S."/>
            <person name="Schwartz D.C."/>
            <person name="Schumann U.D."/>
            <person name="Schwessinger B."/>
            <person name="Seyer L."/>
            <person name="Sharpe T."/>
            <person name="Silvar C."/>
            <person name="Song J."/>
            <person name="Studholme D.J."/>
            <person name="Sykes S."/>
            <person name="Thines M."/>
            <person name="van de Vondervoort P.J."/>
            <person name="Phuntumart V."/>
            <person name="Wawra S."/>
            <person name="Weide R."/>
            <person name="Win J."/>
            <person name="Young C."/>
            <person name="Zhou S."/>
            <person name="Fry W."/>
            <person name="Meyers B.C."/>
            <person name="van West P."/>
            <person name="Ristaino J."/>
            <person name="Govers F."/>
            <person name="Birch P.R."/>
            <person name="Whisson S.C."/>
            <person name="Judelson H.S."/>
            <person name="Nusbaum C."/>
        </authorList>
    </citation>
    <scope>NUCLEOTIDE SEQUENCE [LARGE SCALE GENOMIC DNA]</scope>
    <source>
        <strain evidence="3">T30-4</strain>
    </source>
</reference>